<name>A0A6J8F3F0_MYTCO</name>
<dbReference type="EMBL" id="CACVKT020010407">
    <property type="protein sequence ID" value="CAC5426215.1"/>
    <property type="molecule type" value="Genomic_DNA"/>
</dbReference>
<sequence>MSNGTNSSLFTVESIQNGPDSSQSELASNSFLKDSFLKEHEQTKLFSFQTPSHDSLHALITHSTAVRPSFKFPFSGTANIQEEVPPTRILFQPESSVCVWVPHSLNYKMELLAKCSEFHGYPQDNGNTFLTEFICKTRSLLASAKMAEAYGYRKHVDSVNAAGLFKNKSHDNRRTTDDQYTEVRDLRQQIQELSELVKAQKEMKSDKRSPQTPAAASSEISEMKDQIQSLMLYQT</sequence>
<gene>
    <name evidence="2" type="ORF">MCOR_57948</name>
</gene>
<keyword evidence="3" id="KW-1185">Reference proteome</keyword>
<protein>
    <submittedName>
        <fullName evidence="2">Uncharacterized protein</fullName>
    </submittedName>
</protein>
<dbReference type="AlphaFoldDB" id="A0A6J8F3F0"/>
<feature type="region of interest" description="Disordered" evidence="1">
    <location>
        <begin position="199"/>
        <end position="222"/>
    </location>
</feature>
<proteinExistence type="predicted"/>
<evidence type="ECO:0000256" key="1">
    <source>
        <dbReference type="SAM" id="MobiDB-lite"/>
    </source>
</evidence>
<organism evidence="2 3">
    <name type="scientific">Mytilus coruscus</name>
    <name type="common">Sea mussel</name>
    <dbReference type="NCBI Taxonomy" id="42192"/>
    <lineage>
        <taxon>Eukaryota</taxon>
        <taxon>Metazoa</taxon>
        <taxon>Spiralia</taxon>
        <taxon>Lophotrochozoa</taxon>
        <taxon>Mollusca</taxon>
        <taxon>Bivalvia</taxon>
        <taxon>Autobranchia</taxon>
        <taxon>Pteriomorphia</taxon>
        <taxon>Mytilida</taxon>
        <taxon>Mytiloidea</taxon>
        <taxon>Mytilidae</taxon>
        <taxon>Mytilinae</taxon>
        <taxon>Mytilus</taxon>
    </lineage>
</organism>
<evidence type="ECO:0000313" key="3">
    <source>
        <dbReference type="Proteomes" id="UP000507470"/>
    </source>
</evidence>
<accession>A0A6J8F3F0</accession>
<feature type="compositionally biased region" description="Polar residues" evidence="1">
    <location>
        <begin position="210"/>
        <end position="222"/>
    </location>
</feature>
<feature type="compositionally biased region" description="Basic and acidic residues" evidence="1">
    <location>
        <begin position="199"/>
        <end position="209"/>
    </location>
</feature>
<reference evidence="2 3" key="1">
    <citation type="submission" date="2020-06" db="EMBL/GenBank/DDBJ databases">
        <authorList>
            <person name="Li R."/>
            <person name="Bekaert M."/>
        </authorList>
    </citation>
    <scope>NUCLEOTIDE SEQUENCE [LARGE SCALE GENOMIC DNA]</scope>
    <source>
        <strain evidence="3">wild</strain>
    </source>
</reference>
<evidence type="ECO:0000313" key="2">
    <source>
        <dbReference type="EMBL" id="CAC5426215.1"/>
    </source>
</evidence>
<feature type="region of interest" description="Disordered" evidence="1">
    <location>
        <begin position="1"/>
        <end position="26"/>
    </location>
</feature>
<dbReference type="Proteomes" id="UP000507470">
    <property type="component" value="Unassembled WGS sequence"/>
</dbReference>